<evidence type="ECO:0000313" key="2">
    <source>
        <dbReference type="Proteomes" id="UP000244162"/>
    </source>
</evidence>
<proteinExistence type="predicted"/>
<reference evidence="1 2" key="1">
    <citation type="submission" date="2017-09" db="EMBL/GenBank/DDBJ databases">
        <title>Sphingomonas panjinensis sp.nov., isolated from oil-contaminated soil.</title>
        <authorList>
            <person name="Wang L."/>
            <person name="Chen L."/>
        </authorList>
    </citation>
    <scope>NUCLEOTIDE SEQUENCE [LARGE SCALE GENOMIC DNA]</scope>
    <source>
        <strain evidence="1 2">FW-11</strain>
    </source>
</reference>
<protein>
    <submittedName>
        <fullName evidence="1">Uncharacterized protein</fullName>
    </submittedName>
</protein>
<sequence length="77" mass="8428">MVEDTDNSDHKARHDPLRRRFYLLTVRCEDAAAMAAKGQATDIGSEAVGDLTNQLQATGQEMIIIADAISAIAHEWC</sequence>
<gene>
    <name evidence="1" type="ORF">CLG96_04290</name>
</gene>
<evidence type="ECO:0000313" key="1">
    <source>
        <dbReference type="EMBL" id="PTQ13326.1"/>
    </source>
</evidence>
<keyword evidence="2" id="KW-1185">Reference proteome</keyword>
<organism evidence="1 2">
    <name type="scientific">Sphingomonas oleivorans</name>
    <dbReference type="NCBI Taxonomy" id="1735121"/>
    <lineage>
        <taxon>Bacteria</taxon>
        <taxon>Pseudomonadati</taxon>
        <taxon>Pseudomonadota</taxon>
        <taxon>Alphaproteobacteria</taxon>
        <taxon>Sphingomonadales</taxon>
        <taxon>Sphingomonadaceae</taxon>
        <taxon>Sphingomonas</taxon>
    </lineage>
</organism>
<dbReference type="EMBL" id="NWBU01000004">
    <property type="protein sequence ID" value="PTQ13326.1"/>
    <property type="molecule type" value="Genomic_DNA"/>
</dbReference>
<dbReference type="Proteomes" id="UP000244162">
    <property type="component" value="Unassembled WGS sequence"/>
</dbReference>
<name>A0A2T5G2F5_9SPHN</name>
<accession>A0A2T5G2F5</accession>
<comment type="caution">
    <text evidence="1">The sequence shown here is derived from an EMBL/GenBank/DDBJ whole genome shotgun (WGS) entry which is preliminary data.</text>
</comment>
<dbReference type="AlphaFoldDB" id="A0A2T5G2F5"/>